<dbReference type="EMBL" id="MU276022">
    <property type="protein sequence ID" value="KAI0043352.1"/>
    <property type="molecule type" value="Genomic_DNA"/>
</dbReference>
<protein>
    <submittedName>
        <fullName evidence="1">Uncharacterized protein</fullName>
    </submittedName>
</protein>
<name>A0ACB8RHG4_9AGAM</name>
<organism evidence="1 2">
    <name type="scientific">Auriscalpium vulgare</name>
    <dbReference type="NCBI Taxonomy" id="40419"/>
    <lineage>
        <taxon>Eukaryota</taxon>
        <taxon>Fungi</taxon>
        <taxon>Dikarya</taxon>
        <taxon>Basidiomycota</taxon>
        <taxon>Agaricomycotina</taxon>
        <taxon>Agaricomycetes</taxon>
        <taxon>Russulales</taxon>
        <taxon>Auriscalpiaceae</taxon>
        <taxon>Auriscalpium</taxon>
    </lineage>
</organism>
<gene>
    <name evidence="1" type="ORF">FA95DRAFT_1575166</name>
</gene>
<dbReference type="Proteomes" id="UP000814033">
    <property type="component" value="Unassembled WGS sequence"/>
</dbReference>
<evidence type="ECO:0000313" key="2">
    <source>
        <dbReference type="Proteomes" id="UP000814033"/>
    </source>
</evidence>
<accession>A0ACB8RHG4</accession>
<evidence type="ECO:0000313" key="1">
    <source>
        <dbReference type="EMBL" id="KAI0043352.1"/>
    </source>
</evidence>
<reference evidence="1" key="2">
    <citation type="journal article" date="2022" name="New Phytol.">
        <title>Evolutionary transition to the ectomycorrhizal habit in the genomes of a hyperdiverse lineage of mushroom-forming fungi.</title>
        <authorList>
            <person name="Looney B."/>
            <person name="Miyauchi S."/>
            <person name="Morin E."/>
            <person name="Drula E."/>
            <person name="Courty P.E."/>
            <person name="Kohler A."/>
            <person name="Kuo A."/>
            <person name="LaButti K."/>
            <person name="Pangilinan J."/>
            <person name="Lipzen A."/>
            <person name="Riley R."/>
            <person name="Andreopoulos W."/>
            <person name="He G."/>
            <person name="Johnson J."/>
            <person name="Nolan M."/>
            <person name="Tritt A."/>
            <person name="Barry K.W."/>
            <person name="Grigoriev I.V."/>
            <person name="Nagy L.G."/>
            <person name="Hibbett D."/>
            <person name="Henrissat B."/>
            <person name="Matheny P.B."/>
            <person name="Labbe J."/>
            <person name="Martin F.M."/>
        </authorList>
    </citation>
    <scope>NUCLEOTIDE SEQUENCE</scope>
    <source>
        <strain evidence="1">FP105234-sp</strain>
    </source>
</reference>
<sequence length="360" mass="39754">MDANPSLLPTPGDHVIGNAFAMHESIHTPARLVLYPSEERFASTSKASLNDEKHDPRPALIVSQHWYKNIKKGISFHKICTMTTFGASENLDATAHVFQHFNVPLYPRPASQEGGFVLRATVEDWEKGPGWVFAYPYRTYKPFLNQWMECSVPLQVEEDVMDSFITVCREKKEEWENRMKTHKNALRQNYHESKRRFYANQGNASNVQFASEAPSAATSSQNVNSASSSRPILGAGHPSSSAPNLMTASKSNGRHSSTTTLPTRLPGVSRPSPLQGQSGNDVRTSVSPKFRSFADALVGRTQQLPDDGDKSAEVGSPDPVPAEGVMNPGPLETWSKKLKRQWAKHMRGRGRGRGRGGPSS</sequence>
<comment type="caution">
    <text evidence="1">The sequence shown here is derived from an EMBL/GenBank/DDBJ whole genome shotgun (WGS) entry which is preliminary data.</text>
</comment>
<proteinExistence type="predicted"/>
<keyword evidence="2" id="KW-1185">Reference proteome</keyword>
<reference evidence="1" key="1">
    <citation type="submission" date="2021-02" db="EMBL/GenBank/DDBJ databases">
        <authorList>
            <consortium name="DOE Joint Genome Institute"/>
            <person name="Ahrendt S."/>
            <person name="Looney B.P."/>
            <person name="Miyauchi S."/>
            <person name="Morin E."/>
            <person name="Drula E."/>
            <person name="Courty P.E."/>
            <person name="Chicoki N."/>
            <person name="Fauchery L."/>
            <person name="Kohler A."/>
            <person name="Kuo A."/>
            <person name="Labutti K."/>
            <person name="Pangilinan J."/>
            <person name="Lipzen A."/>
            <person name="Riley R."/>
            <person name="Andreopoulos W."/>
            <person name="He G."/>
            <person name="Johnson J."/>
            <person name="Barry K.W."/>
            <person name="Grigoriev I.V."/>
            <person name="Nagy L."/>
            <person name="Hibbett D."/>
            <person name="Henrissat B."/>
            <person name="Matheny P.B."/>
            <person name="Labbe J."/>
            <person name="Martin F."/>
        </authorList>
    </citation>
    <scope>NUCLEOTIDE SEQUENCE</scope>
    <source>
        <strain evidence="1">FP105234-sp</strain>
    </source>
</reference>